<accession>A0ABY0BPA5</accession>
<dbReference type="PANTHER" id="PTHR46018:SF2">
    <property type="entry name" value="ZINC PHOSPHODIESTERASE ELAC PROTEIN 1"/>
    <property type="match status" value="1"/>
</dbReference>
<evidence type="ECO:0000313" key="3">
    <source>
        <dbReference type="Proteomes" id="UP000287865"/>
    </source>
</evidence>
<protein>
    <submittedName>
        <fullName evidence="2">3',5'-cyclic-nucleotide phosphodiesterase</fullName>
    </submittedName>
</protein>
<dbReference type="InterPro" id="IPR001279">
    <property type="entry name" value="Metallo-B-lactamas"/>
</dbReference>
<dbReference type="CDD" id="cd07735">
    <property type="entry name" value="class_II_PDE_MBL-fold"/>
    <property type="match status" value="1"/>
</dbReference>
<sequence>MQHVSGGLAMDIDILGCSGGVSGNPRNTGTTCFRLGEHILLDAGSGLSKLDLGEQRKITDVLLSHAHMDHISDLPGFLANLFDHIQAPVRVHALNETIEVLKDCIFNYQIWPDFTQVPSPEKPLLEFVVVEPWQSFKLYNYDITPFFVEHSVPTTGYAIKDAHSHLVFSADTTYSQALSDSLNRLGHIDTLIVECAFPDSKLDIAQTSKHMTPSLIQMMLDDLEEQPKKIWITHIKPAYEKQLRHDLRSKGEFHHWRVLP</sequence>
<keyword evidence="3" id="KW-1185">Reference proteome</keyword>
<organism evidence="2 3">
    <name type="scientific">Aliidiomarina maris</name>
    <dbReference type="NCBI Taxonomy" id="531312"/>
    <lineage>
        <taxon>Bacteria</taxon>
        <taxon>Pseudomonadati</taxon>
        <taxon>Pseudomonadota</taxon>
        <taxon>Gammaproteobacteria</taxon>
        <taxon>Alteromonadales</taxon>
        <taxon>Idiomarinaceae</taxon>
        <taxon>Aliidiomarina</taxon>
    </lineage>
</organism>
<dbReference type="Pfam" id="PF12706">
    <property type="entry name" value="Lactamase_B_2"/>
    <property type="match status" value="1"/>
</dbReference>
<name>A0ABY0BPA5_9GAMM</name>
<gene>
    <name evidence="2" type="ORF">CWE07_13190</name>
</gene>
<dbReference type="Proteomes" id="UP000287865">
    <property type="component" value="Unassembled WGS sequence"/>
</dbReference>
<dbReference type="InterPro" id="IPR000396">
    <property type="entry name" value="Pdiesterase2"/>
</dbReference>
<dbReference type="EMBL" id="PIPK01000017">
    <property type="protein sequence ID" value="RUO19062.1"/>
    <property type="molecule type" value="Genomic_DNA"/>
</dbReference>
<dbReference type="Gene3D" id="3.60.15.10">
    <property type="entry name" value="Ribonuclease Z/Hydroxyacylglutathione hydrolase-like"/>
    <property type="match status" value="1"/>
</dbReference>
<proteinExistence type="predicted"/>
<reference evidence="2 3" key="1">
    <citation type="journal article" date="2018" name="Front. Microbiol.">
        <title>Genome-Based Analysis Reveals the Taxonomy and Diversity of the Family Idiomarinaceae.</title>
        <authorList>
            <person name="Liu Y."/>
            <person name="Lai Q."/>
            <person name="Shao Z."/>
        </authorList>
    </citation>
    <scope>NUCLEOTIDE SEQUENCE [LARGE SCALE GENOMIC DNA]</scope>
    <source>
        <strain evidence="2 3">CF12-14</strain>
    </source>
</reference>
<dbReference type="PANTHER" id="PTHR46018">
    <property type="entry name" value="ZINC PHOSPHODIESTERASE ELAC PROTEIN 1"/>
    <property type="match status" value="1"/>
</dbReference>
<evidence type="ECO:0000259" key="1">
    <source>
        <dbReference type="Pfam" id="PF12706"/>
    </source>
</evidence>
<dbReference type="InterPro" id="IPR036866">
    <property type="entry name" value="RibonucZ/Hydroxyglut_hydro"/>
</dbReference>
<dbReference type="SUPFAM" id="SSF56281">
    <property type="entry name" value="Metallo-hydrolase/oxidoreductase"/>
    <property type="match status" value="1"/>
</dbReference>
<feature type="domain" description="Metallo-beta-lactamase" evidence="1">
    <location>
        <begin position="39"/>
        <end position="235"/>
    </location>
</feature>
<evidence type="ECO:0000313" key="2">
    <source>
        <dbReference type="EMBL" id="RUO19062.1"/>
    </source>
</evidence>
<comment type="caution">
    <text evidence="2">The sequence shown here is derived from an EMBL/GenBank/DDBJ whole genome shotgun (WGS) entry which is preliminary data.</text>
</comment>